<proteinExistence type="predicted"/>
<evidence type="ECO:0000313" key="1">
    <source>
        <dbReference type="EMBL" id="TEA13944.1"/>
    </source>
</evidence>
<keyword evidence="2" id="KW-1185">Reference proteome</keyword>
<accession>A0A4R8T916</accession>
<dbReference type="AlphaFoldDB" id="A0A4R8T916"/>
<name>A0A4R8T916_9PEZI</name>
<reference evidence="1 2" key="1">
    <citation type="submission" date="2018-11" db="EMBL/GenBank/DDBJ databases">
        <title>Genome sequence and assembly of Colletotrichum sidae.</title>
        <authorList>
            <person name="Gan P."/>
            <person name="Shirasu K."/>
        </authorList>
    </citation>
    <scope>NUCLEOTIDE SEQUENCE [LARGE SCALE GENOMIC DNA]</scope>
    <source>
        <strain evidence="1 2">CBS 518.97</strain>
    </source>
</reference>
<gene>
    <name evidence="1" type="ORF">C8034_v003973</name>
</gene>
<evidence type="ECO:0000313" key="2">
    <source>
        <dbReference type="Proteomes" id="UP000295604"/>
    </source>
</evidence>
<dbReference type="EMBL" id="QAPF01000180">
    <property type="protein sequence ID" value="TEA13944.1"/>
    <property type="molecule type" value="Genomic_DNA"/>
</dbReference>
<dbReference type="Proteomes" id="UP000295604">
    <property type="component" value="Unassembled WGS sequence"/>
</dbReference>
<comment type="caution">
    <text evidence="1">The sequence shown here is derived from an EMBL/GenBank/DDBJ whole genome shotgun (WGS) entry which is preliminary data.</text>
</comment>
<protein>
    <submittedName>
        <fullName evidence="1">Uncharacterized protein</fullName>
    </submittedName>
</protein>
<organism evidence="1 2">
    <name type="scientific">Colletotrichum sidae</name>
    <dbReference type="NCBI Taxonomy" id="1347389"/>
    <lineage>
        <taxon>Eukaryota</taxon>
        <taxon>Fungi</taxon>
        <taxon>Dikarya</taxon>
        <taxon>Ascomycota</taxon>
        <taxon>Pezizomycotina</taxon>
        <taxon>Sordariomycetes</taxon>
        <taxon>Hypocreomycetidae</taxon>
        <taxon>Glomerellales</taxon>
        <taxon>Glomerellaceae</taxon>
        <taxon>Colletotrichum</taxon>
        <taxon>Colletotrichum orbiculare species complex</taxon>
    </lineage>
</organism>
<sequence>MVNEQPRREMPHTDSGSWTLTIKPFGVLGRERLGRVASDPDRLGRKPVCGGCYSVDDEPDRPMAENWPVKEVRGCTHCSTLHGTTTSSKVSSKVMSLRYLPPEGRCLPYLPEGILCTRLLAKFSSTKLITNYTQPSQRYIQTSSLTKYGVASKGWSRLASAHRLQMIGRDFVFQLLVKQRYGLLGGFVSGFLSKSMLVHAYSPTQGLLCAAESP</sequence>